<reference evidence="1" key="1">
    <citation type="submission" date="2014-09" db="EMBL/GenBank/DDBJ databases">
        <authorList>
            <person name="Magalhaes I.L.F."/>
            <person name="Oliveira U."/>
            <person name="Santos F.R."/>
            <person name="Vidigal T.H.D.A."/>
            <person name="Brescovit A.D."/>
            <person name="Santos A.J."/>
        </authorList>
    </citation>
    <scope>NUCLEOTIDE SEQUENCE</scope>
    <source>
        <tissue evidence="1">Shoot tissue taken approximately 20 cm above the soil surface</tissue>
    </source>
</reference>
<organism evidence="1">
    <name type="scientific">Arundo donax</name>
    <name type="common">Giant reed</name>
    <name type="synonym">Donax arundinaceus</name>
    <dbReference type="NCBI Taxonomy" id="35708"/>
    <lineage>
        <taxon>Eukaryota</taxon>
        <taxon>Viridiplantae</taxon>
        <taxon>Streptophyta</taxon>
        <taxon>Embryophyta</taxon>
        <taxon>Tracheophyta</taxon>
        <taxon>Spermatophyta</taxon>
        <taxon>Magnoliopsida</taxon>
        <taxon>Liliopsida</taxon>
        <taxon>Poales</taxon>
        <taxon>Poaceae</taxon>
        <taxon>PACMAD clade</taxon>
        <taxon>Arundinoideae</taxon>
        <taxon>Arundineae</taxon>
        <taxon>Arundo</taxon>
    </lineage>
</organism>
<dbReference type="EMBL" id="GBRH01257579">
    <property type="protein sequence ID" value="JAD40316.1"/>
    <property type="molecule type" value="Transcribed_RNA"/>
</dbReference>
<proteinExistence type="predicted"/>
<dbReference type="AlphaFoldDB" id="A0A0A8ZND6"/>
<name>A0A0A8ZND6_ARUDO</name>
<evidence type="ECO:0000313" key="1">
    <source>
        <dbReference type="EMBL" id="JAD40316.1"/>
    </source>
</evidence>
<accession>A0A0A8ZND6</accession>
<protein>
    <submittedName>
        <fullName evidence="1">Uncharacterized protein</fullName>
    </submittedName>
</protein>
<sequence length="40" mass="4911">MRIKFEFQQGYIEIKCQDIRVIEEMDSTCSYLSTIFFFCF</sequence>
<reference evidence="1" key="2">
    <citation type="journal article" date="2015" name="Data Brief">
        <title>Shoot transcriptome of the giant reed, Arundo donax.</title>
        <authorList>
            <person name="Barrero R.A."/>
            <person name="Guerrero F.D."/>
            <person name="Moolhuijzen P."/>
            <person name="Goolsby J.A."/>
            <person name="Tidwell J."/>
            <person name="Bellgard S.E."/>
            <person name="Bellgard M.I."/>
        </authorList>
    </citation>
    <scope>NUCLEOTIDE SEQUENCE</scope>
    <source>
        <tissue evidence="1">Shoot tissue taken approximately 20 cm above the soil surface</tissue>
    </source>
</reference>